<evidence type="ECO:0000313" key="2">
    <source>
        <dbReference type="EMBL" id="CAA9347723.1"/>
    </source>
</evidence>
<organism evidence="2">
    <name type="scientific">uncultured Gemmatimonadota bacterium</name>
    <dbReference type="NCBI Taxonomy" id="203437"/>
    <lineage>
        <taxon>Bacteria</taxon>
        <taxon>Pseudomonadati</taxon>
        <taxon>Gemmatimonadota</taxon>
        <taxon>environmental samples</taxon>
    </lineage>
</organism>
<dbReference type="AlphaFoldDB" id="A0A6J4M233"/>
<protein>
    <recommendedName>
        <fullName evidence="3">DNA-binding protein</fullName>
    </recommendedName>
</protein>
<proteinExistence type="predicted"/>
<dbReference type="EMBL" id="CADCTW010000161">
    <property type="protein sequence ID" value="CAA9347723.1"/>
    <property type="molecule type" value="Genomic_DNA"/>
</dbReference>
<feature type="region of interest" description="Disordered" evidence="1">
    <location>
        <begin position="1"/>
        <end position="35"/>
    </location>
</feature>
<reference evidence="2" key="1">
    <citation type="submission" date="2020-02" db="EMBL/GenBank/DDBJ databases">
        <authorList>
            <person name="Meier V. D."/>
        </authorList>
    </citation>
    <scope>NUCLEOTIDE SEQUENCE</scope>
    <source>
        <strain evidence="2">AVDCRST_MAG68</strain>
    </source>
</reference>
<evidence type="ECO:0000256" key="1">
    <source>
        <dbReference type="SAM" id="MobiDB-lite"/>
    </source>
</evidence>
<sequence length="225" mass="24480">MGAPKDPRALKERAARGKTFRSGPKRFGTDAPSSERSIRADFLRRMRALTRDLARNAPSKVLADALSRPSARGAITHVLGEVEPTAEELEVARLRERAMERGLAMRERLREDAGGFLDTAQVAARLGVRRQSVDKRRKEGGLLALETPQGHFLFPACQLTSDGTIPGLKEVLAVMKGGGFWETLAGLVTPAPALAGRSILQALQQCRGDEERRRIVELAGAYTTG</sequence>
<name>A0A6J4M233_9BACT</name>
<gene>
    <name evidence="2" type="ORF">AVDCRST_MAG68-4039</name>
</gene>
<feature type="compositionally biased region" description="Basic and acidic residues" evidence="1">
    <location>
        <begin position="1"/>
        <end position="15"/>
    </location>
</feature>
<accession>A0A6J4M233</accession>
<evidence type="ECO:0008006" key="3">
    <source>
        <dbReference type="Google" id="ProtNLM"/>
    </source>
</evidence>